<gene>
    <name evidence="1" type="primary">67</name>
    <name evidence="1" type="ORF">PBI_CLUBL_67</name>
</gene>
<sequence>MIETPEGMTVTYNICEVWVRDGDLGDGDNPYATLAYDVAGQFFISSIESRIAKVWKPGEVDVITRYDAHPRYAGAHTQ</sequence>
<dbReference type="EMBL" id="KU998246">
    <property type="protein sequence ID" value="ANA86565.1"/>
    <property type="molecule type" value="Genomic_DNA"/>
</dbReference>
<accession>A0A160DF81</accession>
<name>A0A160DF81_9CAUD</name>
<reference evidence="1 2" key="1">
    <citation type="submission" date="2016-03" db="EMBL/GenBank/DDBJ databases">
        <authorList>
            <person name="Montgomery M.T."/>
            <person name="Guerrero C.A."/>
            <person name="Mavrich T.N."/>
            <person name="Pope W.H."/>
            <person name="Garlena R.A."/>
            <person name="Russell D.A."/>
            <person name="Jacobs-Sera D."/>
            <person name="Hendrix R.W."/>
            <person name="Hatfull G.F."/>
        </authorList>
    </citation>
    <scope>NUCLEOTIDE SEQUENCE [LARGE SCALE GENOMIC DNA]</scope>
</reference>
<protein>
    <submittedName>
        <fullName evidence="1">Uncharacterized protein</fullName>
    </submittedName>
</protein>
<evidence type="ECO:0000313" key="2">
    <source>
        <dbReference type="Proteomes" id="UP000203982"/>
    </source>
</evidence>
<dbReference type="KEGG" id="vg:28803282"/>
<proteinExistence type="predicted"/>
<organism evidence="1 2">
    <name type="scientific">Gordonia phage ClubL</name>
    <dbReference type="NCBI Taxonomy" id="1838065"/>
    <lineage>
        <taxon>Viruses</taxon>
        <taxon>Duplodnaviria</taxon>
        <taxon>Heunggongvirae</taxon>
        <taxon>Uroviricota</taxon>
        <taxon>Caudoviricetes</taxon>
        <taxon>Smoothievirus</taxon>
        <taxon>Smoothievirus clubL</taxon>
    </lineage>
</organism>
<evidence type="ECO:0000313" key="1">
    <source>
        <dbReference type="EMBL" id="ANA86565.1"/>
    </source>
</evidence>
<keyword evidence="2" id="KW-1185">Reference proteome</keyword>
<dbReference type="GeneID" id="28803282"/>
<dbReference type="Proteomes" id="UP000203982">
    <property type="component" value="Segment"/>
</dbReference>
<dbReference type="RefSeq" id="YP_009273102.1">
    <property type="nucleotide sequence ID" value="NC_030901.1"/>
</dbReference>